<feature type="transmembrane region" description="Helical" evidence="1">
    <location>
        <begin position="38"/>
        <end position="56"/>
    </location>
</feature>
<proteinExistence type="predicted"/>
<dbReference type="Proteomes" id="UP001157114">
    <property type="component" value="Unassembled WGS sequence"/>
</dbReference>
<keyword evidence="1" id="KW-1133">Transmembrane helix</keyword>
<gene>
    <name evidence="2" type="ORF">MU1_17550</name>
</gene>
<dbReference type="InterPro" id="IPR032111">
    <property type="entry name" value="Clostridium_phage_holin"/>
</dbReference>
<sequence length="89" mass="9800">MISWEDITNFIDPKLMIVVVTCWVIGYMLKQTPAVPDWTIVYAVTAVAIASSGLILGFTVQSVLQGILCGAFSVYGSQLVKQTFLKRKD</sequence>
<feature type="transmembrane region" description="Helical" evidence="1">
    <location>
        <begin position="13"/>
        <end position="29"/>
    </location>
</feature>
<evidence type="ECO:0008006" key="4">
    <source>
        <dbReference type="Google" id="ProtNLM"/>
    </source>
</evidence>
<organism evidence="2 3">
    <name type="scientific">Paenibacillus glycanilyticus</name>
    <dbReference type="NCBI Taxonomy" id="126569"/>
    <lineage>
        <taxon>Bacteria</taxon>
        <taxon>Bacillati</taxon>
        <taxon>Bacillota</taxon>
        <taxon>Bacilli</taxon>
        <taxon>Bacillales</taxon>
        <taxon>Paenibacillaceae</taxon>
        <taxon>Paenibacillus</taxon>
    </lineage>
</organism>
<comment type="caution">
    <text evidence="2">The sequence shown here is derived from an EMBL/GenBank/DDBJ whole genome shotgun (WGS) entry which is preliminary data.</text>
</comment>
<evidence type="ECO:0000313" key="2">
    <source>
        <dbReference type="EMBL" id="GLX67410.1"/>
    </source>
</evidence>
<reference evidence="2 3" key="1">
    <citation type="submission" date="2023-03" db="EMBL/GenBank/DDBJ databases">
        <title>Draft genome sequence of the bacteria which degrade cell wall of Tricholomamatutake.</title>
        <authorList>
            <person name="Konishi Y."/>
            <person name="Fukuta Y."/>
            <person name="Shirasaka N."/>
        </authorList>
    </citation>
    <scope>NUCLEOTIDE SEQUENCE [LARGE SCALE GENOMIC DNA]</scope>
    <source>
        <strain evidence="3">mu1</strain>
    </source>
</reference>
<dbReference type="Pfam" id="PF16079">
    <property type="entry name" value="Phage_holin_5_2"/>
    <property type="match status" value="1"/>
</dbReference>
<keyword evidence="1" id="KW-0812">Transmembrane</keyword>
<dbReference type="EMBL" id="BSSQ01000006">
    <property type="protein sequence ID" value="GLX67410.1"/>
    <property type="molecule type" value="Genomic_DNA"/>
</dbReference>
<keyword evidence="3" id="KW-1185">Reference proteome</keyword>
<evidence type="ECO:0000313" key="3">
    <source>
        <dbReference type="Proteomes" id="UP001157114"/>
    </source>
</evidence>
<evidence type="ECO:0000256" key="1">
    <source>
        <dbReference type="SAM" id="Phobius"/>
    </source>
</evidence>
<keyword evidence="1" id="KW-0472">Membrane</keyword>
<protein>
    <recommendedName>
        <fullName evidence="4">Phage holin family Hol44, holin superfamily V</fullName>
    </recommendedName>
</protein>
<name>A0ABQ6GAA1_9BACL</name>
<accession>A0ABQ6GAA1</accession>